<dbReference type="AlphaFoldDB" id="A0A420BFE5"/>
<gene>
    <name evidence="2" type="ORF">DFQ12_0266</name>
</gene>
<evidence type="ECO:0000313" key="2">
    <source>
        <dbReference type="EMBL" id="RKE55434.1"/>
    </source>
</evidence>
<protein>
    <submittedName>
        <fullName evidence="2">DUF2975 family protein</fullName>
    </submittedName>
</protein>
<organism evidence="2 3">
    <name type="scientific">Sphingobacterium detergens</name>
    <dbReference type="NCBI Taxonomy" id="1145106"/>
    <lineage>
        <taxon>Bacteria</taxon>
        <taxon>Pseudomonadati</taxon>
        <taxon>Bacteroidota</taxon>
        <taxon>Sphingobacteriia</taxon>
        <taxon>Sphingobacteriales</taxon>
        <taxon>Sphingobacteriaceae</taxon>
        <taxon>Sphingobacterium</taxon>
    </lineage>
</organism>
<sequence>MEQTKLIARILQFICRALSLIYFSTFVYSLFCLVTGMWIRPYGEGRFLHINYPFTATAFLNVDNNLAYLIFSFLLILLGYGAFFFLAARVFKVFMQSRVFTPASIKTMQYFYLFNIFVPLPSVLIASYFVEVEGMIWILIGIHFILGIFSLFLANIFRQGVNLQNDQDLII</sequence>
<comment type="caution">
    <text evidence="2">The sequence shown here is derived from an EMBL/GenBank/DDBJ whole genome shotgun (WGS) entry which is preliminary data.</text>
</comment>
<keyword evidence="1" id="KW-0472">Membrane</keyword>
<name>A0A420BFE5_SPHD1</name>
<dbReference type="OrthoDB" id="714390at2"/>
<dbReference type="Proteomes" id="UP000286246">
    <property type="component" value="Unassembled WGS sequence"/>
</dbReference>
<evidence type="ECO:0000313" key="3">
    <source>
        <dbReference type="Proteomes" id="UP000286246"/>
    </source>
</evidence>
<evidence type="ECO:0000256" key="1">
    <source>
        <dbReference type="SAM" id="Phobius"/>
    </source>
</evidence>
<dbReference type="EMBL" id="RAPY01000001">
    <property type="protein sequence ID" value="RKE55434.1"/>
    <property type="molecule type" value="Genomic_DNA"/>
</dbReference>
<reference evidence="2 3" key="1">
    <citation type="submission" date="2018-09" db="EMBL/GenBank/DDBJ databases">
        <title>Genomic Encyclopedia of Type Strains, Phase III (KMG-III): the genomes of soil and plant-associated and newly described type strains.</title>
        <authorList>
            <person name="Whitman W."/>
        </authorList>
    </citation>
    <scope>NUCLEOTIDE SEQUENCE [LARGE SCALE GENOMIC DNA]</scope>
    <source>
        <strain evidence="2 3">CECT 7938</strain>
    </source>
</reference>
<keyword evidence="1" id="KW-0812">Transmembrane</keyword>
<keyword evidence="3" id="KW-1185">Reference proteome</keyword>
<proteinExistence type="predicted"/>
<feature type="transmembrane region" description="Helical" evidence="1">
    <location>
        <begin position="20"/>
        <end position="39"/>
    </location>
</feature>
<feature type="transmembrane region" description="Helical" evidence="1">
    <location>
        <begin position="109"/>
        <end position="130"/>
    </location>
</feature>
<dbReference type="RefSeq" id="WP_120257216.1">
    <property type="nucleotide sequence ID" value="NZ_RAPY01000001.1"/>
</dbReference>
<keyword evidence="1" id="KW-1133">Transmembrane helix</keyword>
<feature type="transmembrane region" description="Helical" evidence="1">
    <location>
        <begin position="66"/>
        <end position="88"/>
    </location>
</feature>
<feature type="transmembrane region" description="Helical" evidence="1">
    <location>
        <begin position="136"/>
        <end position="157"/>
    </location>
</feature>
<accession>A0A420BFE5</accession>